<comment type="similarity">
    <text evidence="1">Belongs to the metallo-dependent hydrolases superfamily. CpsB/CapC family.</text>
</comment>
<dbReference type="PANTHER" id="PTHR39181">
    <property type="entry name" value="TYROSINE-PROTEIN PHOSPHATASE YWQE"/>
    <property type="match status" value="1"/>
</dbReference>
<dbReference type="EC" id="3.1.3.48" evidence="2"/>
<dbReference type="InterPro" id="IPR016195">
    <property type="entry name" value="Pol/histidinol_Pase-like"/>
</dbReference>
<dbReference type="OrthoDB" id="9788539at2"/>
<evidence type="ECO:0000256" key="4">
    <source>
        <dbReference type="ARBA" id="ARBA00051722"/>
    </source>
</evidence>
<reference evidence="5 6" key="1">
    <citation type="submission" date="2017-02" db="EMBL/GenBank/DDBJ databases">
        <authorList>
            <person name="Peterson S.W."/>
        </authorList>
    </citation>
    <scope>NUCLEOTIDE SEQUENCE [LARGE SCALE GENOMIC DNA]</scope>
    <source>
        <strain evidence="5 6">DSM 25262</strain>
    </source>
</reference>
<dbReference type="PANTHER" id="PTHR39181:SF1">
    <property type="entry name" value="TYROSINE-PROTEIN PHOSPHATASE YWQE"/>
    <property type="match status" value="1"/>
</dbReference>
<evidence type="ECO:0000313" key="5">
    <source>
        <dbReference type="EMBL" id="SKC89409.1"/>
    </source>
</evidence>
<name>A0A1T5MNE4_9BACT</name>
<dbReference type="SUPFAM" id="SSF89550">
    <property type="entry name" value="PHP domain-like"/>
    <property type="match status" value="1"/>
</dbReference>
<protein>
    <recommendedName>
        <fullName evidence="2">protein-tyrosine-phosphatase</fullName>
        <ecNumber evidence="2">3.1.3.48</ecNumber>
    </recommendedName>
</protein>
<dbReference type="Gene3D" id="3.20.20.140">
    <property type="entry name" value="Metal-dependent hydrolases"/>
    <property type="match status" value="1"/>
</dbReference>
<dbReference type="GO" id="GO:0030145">
    <property type="term" value="F:manganese ion binding"/>
    <property type="evidence" value="ECO:0007669"/>
    <property type="project" value="InterPro"/>
</dbReference>
<evidence type="ECO:0000256" key="3">
    <source>
        <dbReference type="ARBA" id="ARBA00022801"/>
    </source>
</evidence>
<accession>A0A1T5MNE4</accession>
<dbReference type="EMBL" id="FUZU01000005">
    <property type="protein sequence ID" value="SKC89409.1"/>
    <property type="molecule type" value="Genomic_DNA"/>
</dbReference>
<dbReference type="STRING" id="688867.SAMN05660236_5843"/>
<dbReference type="RefSeq" id="WP_079690337.1">
    <property type="nucleotide sequence ID" value="NZ_FUZU01000005.1"/>
</dbReference>
<dbReference type="InterPro" id="IPR016667">
    <property type="entry name" value="Caps_polysacc_synth_CpsB/CapC"/>
</dbReference>
<dbReference type="GO" id="GO:0004725">
    <property type="term" value="F:protein tyrosine phosphatase activity"/>
    <property type="evidence" value="ECO:0007669"/>
    <property type="project" value="UniProtKB-EC"/>
</dbReference>
<sequence length="242" mass="27992">MISWFRKKKQSIVNTITTDVHSHLLPGLDDGVQTFEQAESIILQFINLGYKKVITSPHVMSDTYRNTTIGIQEKLAELRRYLKEKNIAIEVETAAEYYLDEHTFSMVKTKEPMLTFGKNYLLFETNFLNEPFNLKEFIFLSTTNGYKPVLAHPERYIYLQNDLKKLEDLLQRGVLFQLNISSITGYYSREAQATAHKLIDKGWVHFLGSDCHSMQHAKLISTAQSMKYFQKALSLPLLNNSL</sequence>
<keyword evidence="6" id="KW-1185">Reference proteome</keyword>
<evidence type="ECO:0000256" key="1">
    <source>
        <dbReference type="ARBA" id="ARBA00005750"/>
    </source>
</evidence>
<dbReference type="Pfam" id="PF19567">
    <property type="entry name" value="CpsB_CapC"/>
    <property type="match status" value="1"/>
</dbReference>
<comment type="catalytic activity">
    <reaction evidence="4">
        <text>O-phospho-L-tyrosyl-[protein] + H2O = L-tyrosyl-[protein] + phosphate</text>
        <dbReference type="Rhea" id="RHEA:10684"/>
        <dbReference type="Rhea" id="RHEA-COMP:10136"/>
        <dbReference type="Rhea" id="RHEA-COMP:20101"/>
        <dbReference type="ChEBI" id="CHEBI:15377"/>
        <dbReference type="ChEBI" id="CHEBI:43474"/>
        <dbReference type="ChEBI" id="CHEBI:46858"/>
        <dbReference type="ChEBI" id="CHEBI:61978"/>
        <dbReference type="EC" id="3.1.3.48"/>
    </reaction>
</comment>
<dbReference type="Proteomes" id="UP000190961">
    <property type="component" value="Unassembled WGS sequence"/>
</dbReference>
<evidence type="ECO:0000256" key="2">
    <source>
        <dbReference type="ARBA" id="ARBA00013064"/>
    </source>
</evidence>
<organism evidence="5 6">
    <name type="scientific">Ohtaekwangia koreensis</name>
    <dbReference type="NCBI Taxonomy" id="688867"/>
    <lineage>
        <taxon>Bacteria</taxon>
        <taxon>Pseudomonadati</taxon>
        <taxon>Bacteroidota</taxon>
        <taxon>Cytophagia</taxon>
        <taxon>Cytophagales</taxon>
        <taxon>Fulvivirgaceae</taxon>
        <taxon>Ohtaekwangia</taxon>
    </lineage>
</organism>
<proteinExistence type="inferred from homology"/>
<gene>
    <name evidence="5" type="ORF">SAMN05660236_5843</name>
</gene>
<dbReference type="AlphaFoldDB" id="A0A1T5MNE4"/>
<dbReference type="PIRSF" id="PIRSF016557">
    <property type="entry name" value="Caps_synth_CpsB"/>
    <property type="match status" value="1"/>
</dbReference>
<evidence type="ECO:0000313" key="6">
    <source>
        <dbReference type="Proteomes" id="UP000190961"/>
    </source>
</evidence>
<keyword evidence="3" id="KW-0378">Hydrolase</keyword>